<dbReference type="InterPro" id="IPR003784">
    <property type="entry name" value="BioY"/>
</dbReference>
<keyword evidence="2" id="KW-1003">Cell membrane</keyword>
<feature type="transmembrane region" description="Helical" evidence="3">
    <location>
        <begin position="33"/>
        <end position="50"/>
    </location>
</feature>
<feature type="transmembrane region" description="Helical" evidence="3">
    <location>
        <begin position="82"/>
        <end position="104"/>
    </location>
</feature>
<dbReference type="EMBL" id="JAROCA020000002">
    <property type="protein sequence ID" value="MDY0406750.1"/>
    <property type="molecule type" value="Genomic_DNA"/>
</dbReference>
<reference evidence="4 5" key="1">
    <citation type="submission" date="2023-10" db="EMBL/GenBank/DDBJ databases">
        <title>179-bfca-hs.</title>
        <authorList>
            <person name="Miliotis G."/>
            <person name="Sengupta P."/>
            <person name="Hameed A."/>
            <person name="Chuvochina M."/>
            <person name="Mcdonagh F."/>
            <person name="Simpson A.C."/>
            <person name="Singh N.K."/>
            <person name="Rekha P.D."/>
            <person name="Raman K."/>
            <person name="Hugenholtz P."/>
            <person name="Venkateswaran K."/>
        </authorList>
    </citation>
    <scope>NUCLEOTIDE SEQUENCE [LARGE SCALE GENOMIC DNA]</scope>
    <source>
        <strain evidence="4 5">179-BFC-A-HS</strain>
    </source>
</reference>
<evidence type="ECO:0000313" key="4">
    <source>
        <dbReference type="EMBL" id="MDY0406750.1"/>
    </source>
</evidence>
<organism evidence="4 5">
    <name type="scientific">Tigheibacillus jepli</name>
    <dbReference type="NCBI Taxonomy" id="3035914"/>
    <lineage>
        <taxon>Bacteria</taxon>
        <taxon>Bacillati</taxon>
        <taxon>Bacillota</taxon>
        <taxon>Bacilli</taxon>
        <taxon>Bacillales</taxon>
        <taxon>Bacillaceae</taxon>
        <taxon>Tigheibacillus</taxon>
    </lineage>
</organism>
<evidence type="ECO:0000256" key="2">
    <source>
        <dbReference type="PIRNR" id="PIRNR016661"/>
    </source>
</evidence>
<dbReference type="Pfam" id="PF02632">
    <property type="entry name" value="BioY"/>
    <property type="match status" value="1"/>
</dbReference>
<dbReference type="Gene3D" id="1.10.1760.20">
    <property type="match status" value="1"/>
</dbReference>
<protein>
    <recommendedName>
        <fullName evidence="2">Biotin transporter</fullName>
    </recommendedName>
</protein>
<comment type="subcellular location">
    <subcellularLocation>
        <location evidence="2">Cell membrane</location>
        <topology evidence="2">Multi-pass membrane protein</topology>
    </subcellularLocation>
</comment>
<comment type="similarity">
    <text evidence="1 2">Belongs to the BioY family.</text>
</comment>
<keyword evidence="3" id="KW-1133">Transmembrane helix</keyword>
<comment type="caution">
    <text evidence="4">The sequence shown here is derived from an EMBL/GenBank/DDBJ whole genome shotgun (WGS) entry which is preliminary data.</text>
</comment>
<dbReference type="RefSeq" id="WP_306066719.1">
    <property type="nucleotide sequence ID" value="NZ_JAROCA020000002.1"/>
</dbReference>
<feature type="transmembrane region" description="Helical" evidence="3">
    <location>
        <begin position="57"/>
        <end position="76"/>
    </location>
</feature>
<feature type="transmembrane region" description="Helical" evidence="3">
    <location>
        <begin position="116"/>
        <end position="138"/>
    </location>
</feature>
<dbReference type="PANTHER" id="PTHR34295:SF1">
    <property type="entry name" value="BIOTIN TRANSPORTER BIOY"/>
    <property type="match status" value="1"/>
</dbReference>
<keyword evidence="3" id="KW-0812">Transmembrane</keyword>
<dbReference type="PIRSF" id="PIRSF016661">
    <property type="entry name" value="BioY"/>
    <property type="match status" value="1"/>
</dbReference>
<name>A0ABU5CMT2_9BACI</name>
<sequence>MDQQSKKLRIMMNVAIFAAVTGILAQMEIPLPLIPISGQTLAVGITAVVLGSRQGALAMICYTAIGAVGIPIFSGFSGGMHILVGPTGGYIFGFIAAAYIMGVILEKTSFTIPMAFIANIIGMFITLLFGTIQLKIVLDLGWNAALAAGVYPFLIVGFIKAFLASWIGIIIRNRLIQANLLIVESKRKAA</sequence>
<gene>
    <name evidence="4" type="ORF">P5G51_016530</name>
</gene>
<keyword evidence="2 3" id="KW-0472">Membrane</keyword>
<evidence type="ECO:0000256" key="1">
    <source>
        <dbReference type="ARBA" id="ARBA00010692"/>
    </source>
</evidence>
<feature type="transmembrane region" description="Helical" evidence="3">
    <location>
        <begin position="10"/>
        <end position="27"/>
    </location>
</feature>
<evidence type="ECO:0000313" key="5">
    <source>
        <dbReference type="Proteomes" id="UP001228376"/>
    </source>
</evidence>
<dbReference type="Proteomes" id="UP001228376">
    <property type="component" value="Unassembled WGS sequence"/>
</dbReference>
<dbReference type="PANTHER" id="PTHR34295">
    <property type="entry name" value="BIOTIN TRANSPORTER BIOY"/>
    <property type="match status" value="1"/>
</dbReference>
<feature type="transmembrane region" description="Helical" evidence="3">
    <location>
        <begin position="150"/>
        <end position="171"/>
    </location>
</feature>
<accession>A0ABU5CMT2</accession>
<keyword evidence="5" id="KW-1185">Reference proteome</keyword>
<proteinExistence type="inferred from homology"/>
<evidence type="ECO:0000256" key="3">
    <source>
        <dbReference type="SAM" id="Phobius"/>
    </source>
</evidence>
<keyword evidence="2" id="KW-0813">Transport</keyword>